<dbReference type="SUPFAM" id="SSF56300">
    <property type="entry name" value="Metallo-dependent phosphatases"/>
    <property type="match status" value="1"/>
</dbReference>
<proteinExistence type="predicted"/>
<dbReference type="Pfam" id="PF00149">
    <property type="entry name" value="Metallophos"/>
    <property type="match status" value="1"/>
</dbReference>
<evidence type="ECO:0000313" key="3">
    <source>
        <dbReference type="Proteomes" id="UP000326354"/>
    </source>
</evidence>
<evidence type="ECO:0000313" key="2">
    <source>
        <dbReference type="EMBL" id="BBM87319.1"/>
    </source>
</evidence>
<dbReference type="InterPro" id="IPR004843">
    <property type="entry name" value="Calcineurin-like_PHP"/>
</dbReference>
<dbReference type="Gene3D" id="3.60.21.10">
    <property type="match status" value="1"/>
</dbReference>
<name>A0A5S9ISI9_UABAM</name>
<dbReference type="Proteomes" id="UP000326354">
    <property type="component" value="Chromosome"/>
</dbReference>
<sequence length="305" mass="34943">MNTRDFIKLKEAYAATIEGNKQDKYRTGNLIELPAKGDVVIMGDLHGNRENFGKVVNAVDLGNHPRRHLIIQEATHTCEVGEDHSYRLHEDIAYLKSKYPHQVHIILGNHELSELTGKEILKGGICYNILFRQAMKEAYGEYYPQILELFNEYIRTMPIACNTKNGIFISHSTPPGKYLSHYSLEFFKKGTGNKEKDDAMIEKVVWGRDLSQESADRFARRVKSEILIVGHTACKRGYQLPNTRHIVLDSKGLFGTSLHFQLHKEYTQKSLVKKGLQFINKKAVKNAIAKMKEEKKERKARKSAK</sequence>
<evidence type="ECO:0000259" key="1">
    <source>
        <dbReference type="Pfam" id="PF00149"/>
    </source>
</evidence>
<dbReference type="GO" id="GO:0016787">
    <property type="term" value="F:hydrolase activity"/>
    <property type="evidence" value="ECO:0007669"/>
    <property type="project" value="InterPro"/>
</dbReference>
<accession>A0A5S9ISI9</accession>
<dbReference type="AlphaFoldDB" id="A0A5S9ISI9"/>
<gene>
    <name evidence="2" type="ORF">UABAM_05728</name>
</gene>
<dbReference type="EMBL" id="AP019860">
    <property type="protein sequence ID" value="BBM87319.1"/>
    <property type="molecule type" value="Genomic_DNA"/>
</dbReference>
<keyword evidence="3" id="KW-1185">Reference proteome</keyword>
<dbReference type="RefSeq" id="WP_173013623.1">
    <property type="nucleotide sequence ID" value="NZ_AP019860.1"/>
</dbReference>
<dbReference type="KEGG" id="uam:UABAM_05728"/>
<organism evidence="2 3">
    <name type="scientific">Uabimicrobium amorphum</name>
    <dbReference type="NCBI Taxonomy" id="2596890"/>
    <lineage>
        <taxon>Bacteria</taxon>
        <taxon>Pseudomonadati</taxon>
        <taxon>Planctomycetota</taxon>
        <taxon>Candidatus Uabimicrobiia</taxon>
        <taxon>Candidatus Uabimicrobiales</taxon>
        <taxon>Candidatus Uabimicrobiaceae</taxon>
        <taxon>Candidatus Uabimicrobium</taxon>
    </lineage>
</organism>
<dbReference type="InterPro" id="IPR029052">
    <property type="entry name" value="Metallo-depent_PP-like"/>
</dbReference>
<reference evidence="2 3" key="1">
    <citation type="submission" date="2019-08" db="EMBL/GenBank/DDBJ databases">
        <title>Complete genome sequence of Candidatus Uab amorphum.</title>
        <authorList>
            <person name="Shiratori T."/>
            <person name="Suzuki S."/>
            <person name="Kakizawa Y."/>
            <person name="Ishida K."/>
        </authorList>
    </citation>
    <scope>NUCLEOTIDE SEQUENCE [LARGE SCALE GENOMIC DNA]</scope>
    <source>
        <strain evidence="2 3">SRT547</strain>
    </source>
</reference>
<protein>
    <recommendedName>
        <fullName evidence="1">Calcineurin-like phosphoesterase domain-containing protein</fullName>
    </recommendedName>
</protein>
<feature type="domain" description="Calcineurin-like phosphoesterase" evidence="1">
    <location>
        <begin position="39"/>
        <end position="233"/>
    </location>
</feature>